<feature type="transmembrane region" description="Helical" evidence="2">
    <location>
        <begin position="69"/>
        <end position="89"/>
    </location>
</feature>
<dbReference type="Proteomes" id="UP001500945">
    <property type="component" value="Unassembled WGS sequence"/>
</dbReference>
<keyword evidence="2" id="KW-0472">Membrane</keyword>
<protein>
    <recommendedName>
        <fullName evidence="5">DUF2304 domain-containing protein</fullName>
    </recommendedName>
</protein>
<dbReference type="RefSeq" id="WP_345206715.1">
    <property type="nucleotide sequence ID" value="NZ_BAABGM010000015.1"/>
</dbReference>
<feature type="transmembrane region" description="Helical" evidence="2">
    <location>
        <begin position="6"/>
        <end position="24"/>
    </location>
</feature>
<comment type="caution">
    <text evidence="3">The sequence shown here is derived from an EMBL/GenBank/DDBJ whole genome shotgun (WGS) entry which is preliminary data.</text>
</comment>
<evidence type="ECO:0000313" key="3">
    <source>
        <dbReference type="EMBL" id="GAA4408592.1"/>
    </source>
</evidence>
<feature type="transmembrane region" description="Helical" evidence="2">
    <location>
        <begin position="36"/>
        <end position="57"/>
    </location>
</feature>
<gene>
    <name evidence="3" type="ORF">GCM10023168_26250</name>
</gene>
<evidence type="ECO:0008006" key="5">
    <source>
        <dbReference type="Google" id="ProtNLM"/>
    </source>
</evidence>
<reference evidence="4" key="1">
    <citation type="journal article" date="2019" name="Int. J. Syst. Evol. Microbiol.">
        <title>The Global Catalogue of Microorganisms (GCM) 10K type strain sequencing project: providing services to taxonomists for standard genome sequencing and annotation.</title>
        <authorList>
            <consortium name="The Broad Institute Genomics Platform"/>
            <consortium name="The Broad Institute Genome Sequencing Center for Infectious Disease"/>
            <person name="Wu L."/>
            <person name="Ma J."/>
        </authorList>
    </citation>
    <scope>NUCLEOTIDE SEQUENCE [LARGE SCALE GENOMIC DNA]</scope>
    <source>
        <strain evidence="4">JCM 17809</strain>
    </source>
</reference>
<sequence length="141" mass="15146">MNTDAYWLGLVGGLVVLFLSVELVRRRHVRGRLAVAWIVLGLLAVGFALFPSALGWLSSTLRVQVPLNLVLFCGVLFLLVISMQLASEVGRLEARTRRLAEEVAILGAERRHPPEPDPAADGASGVHTDDGAETPGPPPHP</sequence>
<evidence type="ECO:0000256" key="1">
    <source>
        <dbReference type="SAM" id="MobiDB-lite"/>
    </source>
</evidence>
<accession>A0ABP8KKC9</accession>
<keyword evidence="2" id="KW-0812">Transmembrane</keyword>
<proteinExistence type="predicted"/>
<name>A0ABP8KKC9_9MICO</name>
<keyword evidence="2" id="KW-1133">Transmembrane helix</keyword>
<evidence type="ECO:0000256" key="2">
    <source>
        <dbReference type="SAM" id="Phobius"/>
    </source>
</evidence>
<keyword evidence="4" id="KW-1185">Reference proteome</keyword>
<dbReference type="EMBL" id="BAABGM010000015">
    <property type="protein sequence ID" value="GAA4408592.1"/>
    <property type="molecule type" value="Genomic_DNA"/>
</dbReference>
<dbReference type="Pfam" id="PF10066">
    <property type="entry name" value="DUF2304"/>
    <property type="match status" value="1"/>
</dbReference>
<dbReference type="InterPro" id="IPR019277">
    <property type="entry name" value="DUF2304"/>
</dbReference>
<organism evidence="3 4">
    <name type="scientific">Fodinibacter luteus</name>
    <dbReference type="NCBI Taxonomy" id="552064"/>
    <lineage>
        <taxon>Bacteria</taxon>
        <taxon>Bacillati</taxon>
        <taxon>Actinomycetota</taxon>
        <taxon>Actinomycetes</taxon>
        <taxon>Micrococcales</taxon>
        <taxon>Intrasporangiaceae</taxon>
        <taxon>Fodinibacter (ex Wang et al. 2009)</taxon>
    </lineage>
</organism>
<feature type="region of interest" description="Disordered" evidence="1">
    <location>
        <begin position="106"/>
        <end position="141"/>
    </location>
</feature>
<evidence type="ECO:0000313" key="4">
    <source>
        <dbReference type="Proteomes" id="UP001500945"/>
    </source>
</evidence>